<keyword evidence="3" id="KW-1185">Reference proteome</keyword>
<proteinExistence type="predicted"/>
<dbReference type="AlphaFoldDB" id="A0AA35M2E4"/>
<evidence type="ECO:0000313" key="2">
    <source>
        <dbReference type="EMBL" id="CAI6088476.1"/>
    </source>
</evidence>
<dbReference type="EMBL" id="CABFNP030000832">
    <property type="protein sequence ID" value="CAI6088476.1"/>
    <property type="molecule type" value="Genomic_DNA"/>
</dbReference>
<sequence>MRAYGGNDKNDPQDDQRYRPVPHLDPPLAKVKTSKVYGKDDIAFSQYPPPHLFVVLAIALTAQIVGDLIVKDSTIGFSVGLGL</sequence>
<organism evidence="2 3">
    <name type="scientific">Clonostachys chloroleuca</name>
    <dbReference type="NCBI Taxonomy" id="1926264"/>
    <lineage>
        <taxon>Eukaryota</taxon>
        <taxon>Fungi</taxon>
        <taxon>Dikarya</taxon>
        <taxon>Ascomycota</taxon>
        <taxon>Pezizomycotina</taxon>
        <taxon>Sordariomycetes</taxon>
        <taxon>Hypocreomycetidae</taxon>
        <taxon>Hypocreales</taxon>
        <taxon>Bionectriaceae</taxon>
        <taxon>Clonostachys</taxon>
    </lineage>
</organism>
<gene>
    <name evidence="2" type="ORF">CCHLO57077_00016916</name>
</gene>
<reference evidence="2" key="1">
    <citation type="submission" date="2023-01" db="EMBL/GenBank/DDBJ databases">
        <authorList>
            <person name="Piombo E."/>
        </authorList>
    </citation>
    <scope>NUCLEOTIDE SEQUENCE</scope>
</reference>
<accession>A0AA35M2E4</accession>
<feature type="compositionally biased region" description="Basic and acidic residues" evidence="1">
    <location>
        <begin position="8"/>
        <end position="18"/>
    </location>
</feature>
<protein>
    <submittedName>
        <fullName evidence="2">Uncharacterized protein</fullName>
    </submittedName>
</protein>
<name>A0AA35M2E4_9HYPO</name>
<dbReference type="Proteomes" id="UP001160390">
    <property type="component" value="Unassembled WGS sequence"/>
</dbReference>
<feature type="region of interest" description="Disordered" evidence="1">
    <location>
        <begin position="1"/>
        <end position="27"/>
    </location>
</feature>
<evidence type="ECO:0000256" key="1">
    <source>
        <dbReference type="SAM" id="MobiDB-lite"/>
    </source>
</evidence>
<evidence type="ECO:0000313" key="3">
    <source>
        <dbReference type="Proteomes" id="UP001160390"/>
    </source>
</evidence>
<comment type="caution">
    <text evidence="2">The sequence shown here is derived from an EMBL/GenBank/DDBJ whole genome shotgun (WGS) entry which is preliminary data.</text>
</comment>